<evidence type="ECO:0000313" key="3">
    <source>
        <dbReference type="Proteomes" id="UP000324222"/>
    </source>
</evidence>
<feature type="transmembrane region" description="Helical" evidence="1">
    <location>
        <begin position="6"/>
        <end position="24"/>
    </location>
</feature>
<dbReference type="AlphaFoldDB" id="A0A5B7E150"/>
<keyword evidence="3" id="KW-1185">Reference proteome</keyword>
<reference evidence="2 3" key="1">
    <citation type="submission" date="2019-05" db="EMBL/GenBank/DDBJ databases">
        <title>Another draft genome of Portunus trituberculatus and its Hox gene families provides insights of decapod evolution.</title>
        <authorList>
            <person name="Jeong J.-H."/>
            <person name="Song I."/>
            <person name="Kim S."/>
            <person name="Choi T."/>
            <person name="Kim D."/>
            <person name="Ryu S."/>
            <person name="Kim W."/>
        </authorList>
    </citation>
    <scope>NUCLEOTIDE SEQUENCE [LARGE SCALE GENOMIC DNA]</scope>
    <source>
        <tissue evidence="2">Muscle</tissue>
    </source>
</reference>
<gene>
    <name evidence="2" type="ORF">E2C01_020900</name>
</gene>
<organism evidence="2 3">
    <name type="scientific">Portunus trituberculatus</name>
    <name type="common">Swimming crab</name>
    <name type="synonym">Neptunus trituberculatus</name>
    <dbReference type="NCBI Taxonomy" id="210409"/>
    <lineage>
        <taxon>Eukaryota</taxon>
        <taxon>Metazoa</taxon>
        <taxon>Ecdysozoa</taxon>
        <taxon>Arthropoda</taxon>
        <taxon>Crustacea</taxon>
        <taxon>Multicrustacea</taxon>
        <taxon>Malacostraca</taxon>
        <taxon>Eumalacostraca</taxon>
        <taxon>Eucarida</taxon>
        <taxon>Decapoda</taxon>
        <taxon>Pleocyemata</taxon>
        <taxon>Brachyura</taxon>
        <taxon>Eubrachyura</taxon>
        <taxon>Portunoidea</taxon>
        <taxon>Portunidae</taxon>
        <taxon>Portuninae</taxon>
        <taxon>Portunus</taxon>
    </lineage>
</organism>
<evidence type="ECO:0000256" key="1">
    <source>
        <dbReference type="SAM" id="Phobius"/>
    </source>
</evidence>
<proteinExistence type="predicted"/>
<name>A0A5B7E150_PORTR</name>
<sequence>MLSHDLLFLLLSLHLLYHIIILTFNAHHYPISPSLETTPLRSPLDLCRLASERFRQQALRRALRERD</sequence>
<evidence type="ECO:0000313" key="2">
    <source>
        <dbReference type="EMBL" id="MPC27721.1"/>
    </source>
</evidence>
<protein>
    <submittedName>
        <fullName evidence="2">Uncharacterized protein</fullName>
    </submittedName>
</protein>
<keyword evidence="1" id="KW-0472">Membrane</keyword>
<dbReference type="Proteomes" id="UP000324222">
    <property type="component" value="Unassembled WGS sequence"/>
</dbReference>
<dbReference type="EMBL" id="VSRR010001794">
    <property type="protein sequence ID" value="MPC27721.1"/>
    <property type="molecule type" value="Genomic_DNA"/>
</dbReference>
<keyword evidence="1" id="KW-1133">Transmembrane helix</keyword>
<keyword evidence="1" id="KW-0812">Transmembrane</keyword>
<accession>A0A5B7E150</accession>
<comment type="caution">
    <text evidence="2">The sequence shown here is derived from an EMBL/GenBank/DDBJ whole genome shotgun (WGS) entry which is preliminary data.</text>
</comment>